<proteinExistence type="predicted"/>
<evidence type="ECO:0000313" key="2">
    <source>
        <dbReference type="EMBL" id="KAH7109475.1"/>
    </source>
</evidence>
<organism evidence="2 3">
    <name type="scientific">Dendryphion nanum</name>
    <dbReference type="NCBI Taxonomy" id="256645"/>
    <lineage>
        <taxon>Eukaryota</taxon>
        <taxon>Fungi</taxon>
        <taxon>Dikarya</taxon>
        <taxon>Ascomycota</taxon>
        <taxon>Pezizomycotina</taxon>
        <taxon>Dothideomycetes</taxon>
        <taxon>Pleosporomycetidae</taxon>
        <taxon>Pleosporales</taxon>
        <taxon>Torulaceae</taxon>
        <taxon>Dendryphion</taxon>
    </lineage>
</organism>
<dbReference type="AlphaFoldDB" id="A0A9P9I7I3"/>
<name>A0A9P9I7I3_9PLEO</name>
<protein>
    <submittedName>
        <fullName evidence="2">Uncharacterized protein</fullName>
    </submittedName>
</protein>
<reference evidence="2" key="1">
    <citation type="journal article" date="2021" name="Nat. Commun.">
        <title>Genetic determinants of endophytism in the Arabidopsis root mycobiome.</title>
        <authorList>
            <person name="Mesny F."/>
            <person name="Miyauchi S."/>
            <person name="Thiergart T."/>
            <person name="Pickel B."/>
            <person name="Atanasova L."/>
            <person name="Karlsson M."/>
            <person name="Huettel B."/>
            <person name="Barry K.W."/>
            <person name="Haridas S."/>
            <person name="Chen C."/>
            <person name="Bauer D."/>
            <person name="Andreopoulos W."/>
            <person name="Pangilinan J."/>
            <person name="LaButti K."/>
            <person name="Riley R."/>
            <person name="Lipzen A."/>
            <person name="Clum A."/>
            <person name="Drula E."/>
            <person name="Henrissat B."/>
            <person name="Kohler A."/>
            <person name="Grigoriev I.V."/>
            <person name="Martin F.M."/>
            <person name="Hacquard S."/>
        </authorList>
    </citation>
    <scope>NUCLEOTIDE SEQUENCE</scope>
    <source>
        <strain evidence="2">MPI-CAGE-CH-0243</strain>
    </source>
</reference>
<dbReference type="EMBL" id="JAGMWT010000032">
    <property type="protein sequence ID" value="KAH7109475.1"/>
    <property type="molecule type" value="Genomic_DNA"/>
</dbReference>
<keyword evidence="3" id="KW-1185">Reference proteome</keyword>
<feature type="compositionally biased region" description="Pro residues" evidence="1">
    <location>
        <begin position="1"/>
        <end position="12"/>
    </location>
</feature>
<dbReference type="Proteomes" id="UP000700596">
    <property type="component" value="Unassembled WGS sequence"/>
</dbReference>
<comment type="caution">
    <text evidence="2">The sequence shown here is derived from an EMBL/GenBank/DDBJ whole genome shotgun (WGS) entry which is preliminary data.</text>
</comment>
<evidence type="ECO:0000256" key="1">
    <source>
        <dbReference type="SAM" id="MobiDB-lite"/>
    </source>
</evidence>
<evidence type="ECO:0000313" key="3">
    <source>
        <dbReference type="Proteomes" id="UP000700596"/>
    </source>
</evidence>
<gene>
    <name evidence="2" type="ORF">B0J11DRAFT_512896</name>
</gene>
<sequence>MYSPSPPSPPSQPGKKCKLNQRRSPPAQTQYIYYQFRDINERYIEFAENNYKDYPIIGYNAYNQSISRNNCQENGQEEIFTLESGNTRLQKDDLVKLLEANSYNLTLHRKIYNLMKENEGLEKDMNGENLHTRALTDEHDLNDLDVVILDHDDEHSIASCRIHSGTPLQNNWSLDPRDALTFLQNRLNFTLAFTEHITHRIR</sequence>
<accession>A0A9P9I7I3</accession>
<feature type="region of interest" description="Disordered" evidence="1">
    <location>
        <begin position="1"/>
        <end position="25"/>
    </location>
</feature>